<evidence type="ECO:0000259" key="4">
    <source>
        <dbReference type="PROSITE" id="PS51084"/>
    </source>
</evidence>
<comment type="caution">
    <text evidence="5">The sequence shown here is derived from an EMBL/GenBank/DDBJ whole genome shotgun (WGS) entry which is preliminary data.</text>
</comment>
<dbReference type="PRINTS" id="PR00332">
    <property type="entry name" value="HISTRIAD"/>
</dbReference>
<dbReference type="InterPro" id="IPR001310">
    <property type="entry name" value="Histidine_triad_HIT"/>
</dbReference>
<feature type="domain" description="HIT" evidence="4">
    <location>
        <begin position="5"/>
        <end position="107"/>
    </location>
</feature>
<evidence type="ECO:0000256" key="3">
    <source>
        <dbReference type="PROSITE-ProRule" id="PRU00464"/>
    </source>
</evidence>
<feature type="short sequence motif" description="Histidine triad motif" evidence="2 3">
    <location>
        <begin position="96"/>
        <end position="100"/>
    </location>
</feature>
<protein>
    <submittedName>
        <fullName evidence="5">Histidine triad (HIT) family protein</fullName>
    </submittedName>
</protein>
<dbReference type="InterPro" id="IPR036265">
    <property type="entry name" value="HIT-like_sf"/>
</dbReference>
<dbReference type="CDD" id="cd01276">
    <property type="entry name" value="PKCI_related"/>
    <property type="match status" value="1"/>
</dbReference>
<dbReference type="AlphaFoldDB" id="A0A939BRW3"/>
<accession>A0A939BRW3</accession>
<reference evidence="5" key="1">
    <citation type="submission" date="2021-01" db="EMBL/GenBank/DDBJ databases">
        <title>Genomic Encyclopedia of Type Strains, Phase IV (KMG-IV): sequencing the most valuable type-strain genomes for metagenomic binning, comparative biology and taxonomic classification.</title>
        <authorList>
            <person name="Goeker M."/>
        </authorList>
    </citation>
    <scope>NUCLEOTIDE SEQUENCE</scope>
    <source>
        <strain evidence="5">DSM 25523</strain>
    </source>
</reference>
<dbReference type="Gene3D" id="3.30.428.10">
    <property type="entry name" value="HIT-like"/>
    <property type="match status" value="1"/>
</dbReference>
<dbReference type="PROSITE" id="PS51084">
    <property type="entry name" value="HIT_2"/>
    <property type="match status" value="1"/>
</dbReference>
<dbReference type="EMBL" id="JAFBEB010000004">
    <property type="protein sequence ID" value="MBM7589863.1"/>
    <property type="molecule type" value="Genomic_DNA"/>
</dbReference>
<dbReference type="PANTHER" id="PTHR23089">
    <property type="entry name" value="HISTIDINE TRIAD HIT PROTEIN"/>
    <property type="match status" value="1"/>
</dbReference>
<dbReference type="Proteomes" id="UP000717624">
    <property type="component" value="Unassembled WGS sequence"/>
</dbReference>
<evidence type="ECO:0000313" key="5">
    <source>
        <dbReference type="EMBL" id="MBM7589863.1"/>
    </source>
</evidence>
<organism evidence="5 6">
    <name type="scientific">Brevibacillus fulvus</name>
    <dbReference type="NCBI Taxonomy" id="1125967"/>
    <lineage>
        <taxon>Bacteria</taxon>
        <taxon>Bacillati</taxon>
        <taxon>Bacillota</taxon>
        <taxon>Bacilli</taxon>
        <taxon>Bacillales</taxon>
        <taxon>Paenibacillaceae</taxon>
        <taxon>Brevibacillus</taxon>
    </lineage>
</organism>
<keyword evidence="6" id="KW-1185">Reference proteome</keyword>
<feature type="active site" description="Tele-AMP-histidine intermediate" evidence="1">
    <location>
        <position position="98"/>
    </location>
</feature>
<name>A0A939BRW3_9BACL</name>
<proteinExistence type="predicted"/>
<dbReference type="RefSeq" id="WP_204517591.1">
    <property type="nucleotide sequence ID" value="NZ_BAABIN010000007.1"/>
</dbReference>
<dbReference type="GO" id="GO:0003824">
    <property type="term" value="F:catalytic activity"/>
    <property type="evidence" value="ECO:0007669"/>
    <property type="project" value="InterPro"/>
</dbReference>
<dbReference type="InterPro" id="IPR011146">
    <property type="entry name" value="HIT-like"/>
</dbReference>
<sequence>MEKTIFSKIIDGEIPGKFAYEDEQVVVLHDINPKAPIHLLIIPRKPIPTLMDVTAEDLPLIAHIHVVAQKLANQFQVKGFRLINNCGKAGGQEVFHIHYHFLAGFEE</sequence>
<dbReference type="Pfam" id="PF11969">
    <property type="entry name" value="DcpS_C"/>
    <property type="match status" value="1"/>
</dbReference>
<evidence type="ECO:0000256" key="1">
    <source>
        <dbReference type="PIRSR" id="PIRSR601310-1"/>
    </source>
</evidence>
<evidence type="ECO:0000256" key="2">
    <source>
        <dbReference type="PIRSR" id="PIRSR601310-3"/>
    </source>
</evidence>
<gene>
    <name evidence="5" type="ORF">JOD01_001464</name>
</gene>
<dbReference type="SUPFAM" id="SSF54197">
    <property type="entry name" value="HIT-like"/>
    <property type="match status" value="1"/>
</dbReference>
<evidence type="ECO:0000313" key="6">
    <source>
        <dbReference type="Proteomes" id="UP000717624"/>
    </source>
</evidence>